<gene>
    <name evidence="2" type="ORF">FOKN1_2385</name>
</gene>
<evidence type="ECO:0000313" key="2">
    <source>
        <dbReference type="EMBL" id="BAZ94759.1"/>
    </source>
</evidence>
<organism evidence="2 3">
    <name type="scientific">Thiohalobacter thiocyanaticus</name>
    <dbReference type="NCBI Taxonomy" id="585455"/>
    <lineage>
        <taxon>Bacteria</taxon>
        <taxon>Pseudomonadati</taxon>
        <taxon>Pseudomonadota</taxon>
        <taxon>Gammaproteobacteria</taxon>
        <taxon>Thiohalobacterales</taxon>
        <taxon>Thiohalobacteraceae</taxon>
        <taxon>Thiohalobacter</taxon>
    </lineage>
</organism>
<dbReference type="GO" id="GO:0009055">
    <property type="term" value="F:electron transfer activity"/>
    <property type="evidence" value="ECO:0007669"/>
    <property type="project" value="InterPro"/>
</dbReference>
<dbReference type="AlphaFoldDB" id="A0A1Z4VSZ5"/>
<evidence type="ECO:0008006" key="4">
    <source>
        <dbReference type="Google" id="ProtNLM"/>
    </source>
</evidence>
<evidence type="ECO:0000256" key="1">
    <source>
        <dbReference type="SAM" id="SignalP"/>
    </source>
</evidence>
<dbReference type="RefSeq" id="WP_096366820.1">
    <property type="nucleotide sequence ID" value="NZ_AP018052.1"/>
</dbReference>
<dbReference type="OrthoDB" id="9796294at2"/>
<dbReference type="SUPFAM" id="SSF46626">
    <property type="entry name" value="Cytochrome c"/>
    <property type="match status" value="1"/>
</dbReference>
<feature type="signal peptide" evidence="1">
    <location>
        <begin position="1"/>
        <end position="22"/>
    </location>
</feature>
<dbReference type="KEGG" id="ttc:FOKN1_2385"/>
<keyword evidence="3" id="KW-1185">Reference proteome</keyword>
<evidence type="ECO:0000313" key="3">
    <source>
        <dbReference type="Proteomes" id="UP000218765"/>
    </source>
</evidence>
<feature type="chain" id="PRO_5013210087" description="Cytochrome c" evidence="1">
    <location>
        <begin position="23"/>
        <end position="93"/>
    </location>
</feature>
<reference evidence="2 3" key="1">
    <citation type="submission" date="2017-05" db="EMBL/GenBank/DDBJ databases">
        <title>Thiocyanate degradation by Thiohalobacter thiocyanaticus FOKN1.</title>
        <authorList>
            <person name="Oshiki M."/>
            <person name="Fukushima T."/>
            <person name="Kawano S."/>
            <person name="Nakagawa J."/>
        </authorList>
    </citation>
    <scope>NUCLEOTIDE SEQUENCE [LARGE SCALE GENOMIC DNA]</scope>
    <source>
        <strain evidence="2 3">FOKN1</strain>
    </source>
</reference>
<sequence length="93" mass="10629">MFIRSIPLFLTLGLLAAGPAAAADAQAGKKLHDQHCMQCHDSGVYSREDRRVNSLEALHKQVRRCDASLGLRWFDQDVENVVEYLNQTHYRFK</sequence>
<dbReference type="GO" id="GO:0020037">
    <property type="term" value="F:heme binding"/>
    <property type="evidence" value="ECO:0007669"/>
    <property type="project" value="InterPro"/>
</dbReference>
<dbReference type="Proteomes" id="UP000218765">
    <property type="component" value="Chromosome"/>
</dbReference>
<name>A0A1Z4VSZ5_9GAMM</name>
<proteinExistence type="predicted"/>
<keyword evidence="1" id="KW-0732">Signal</keyword>
<protein>
    <recommendedName>
        <fullName evidence="4">Cytochrome c</fullName>
    </recommendedName>
</protein>
<accession>A0A1Z4VSZ5</accession>
<dbReference type="Gene3D" id="1.10.760.10">
    <property type="entry name" value="Cytochrome c-like domain"/>
    <property type="match status" value="1"/>
</dbReference>
<dbReference type="InterPro" id="IPR036909">
    <property type="entry name" value="Cyt_c-like_dom_sf"/>
</dbReference>
<dbReference type="EMBL" id="AP018052">
    <property type="protein sequence ID" value="BAZ94759.1"/>
    <property type="molecule type" value="Genomic_DNA"/>
</dbReference>